<dbReference type="Proteomes" id="UP000003987">
    <property type="component" value="Unassembled WGS sequence"/>
</dbReference>
<dbReference type="HOGENOM" id="CLU_081264_0_0_9"/>
<dbReference type="eggNOG" id="ENOG50333IU">
    <property type="taxonomic scope" value="Bacteria"/>
</dbReference>
<dbReference type="EMBL" id="GG698802">
    <property type="protein sequence ID" value="EEU31038.1"/>
    <property type="molecule type" value="Genomic_DNA"/>
</dbReference>
<sequence length="302" mass="34216">MQVFSTKKVKPHLYPFLGPHDDPTPYVDFEPIEFSISEDGKEWHSIYDQPDLKDVLCYLHSPAPVQQEDNLEKLGLQDGQKLNSTSYNTREITMSIHFYGMNEADAFLAFDALQKLMDSRETYWICWADFPQRMYKVRAKLAAPTFTSERGWICQVTLTDLYGLSRSVGTTADFDDMVEGFGNNQPIDRPQYVFTSNSFTVLNTSEVMIDPERRGKPLTIILEGSAGGDMSIKNKTTGDEVTRKGGWSGIWSLVDVNPMLNGNHDGINTNHKIITLAKGPNEFVISGFQGKVTFDFPLWWKS</sequence>
<dbReference type="AlphaFoldDB" id="C7XUS7"/>
<dbReference type="InterPro" id="IPR008841">
    <property type="entry name" value="Siphovirus-type_tail_N"/>
</dbReference>
<name>C7XUS7_9LACO</name>
<feature type="domain" description="Siphovirus-type tail component RIFT-related" evidence="1">
    <location>
        <begin position="66"/>
        <end position="145"/>
    </location>
</feature>
<reference evidence="2 3" key="1">
    <citation type="submission" date="2009-06" db="EMBL/GenBank/DDBJ databases">
        <title>The Genome Sequence of Lactobacillus coleohominis strain 101-4-CHN.</title>
        <authorList>
            <consortium name="The Broad Institute Genome Sequencing Platform"/>
            <person name="Ward D."/>
            <person name="Young S.K."/>
            <person name="Zeng Q."/>
            <person name="Koehrsen M."/>
            <person name="Alvarado L."/>
            <person name="Berlin A."/>
            <person name="Borenstein D."/>
            <person name="Chen Z."/>
            <person name="Engels R."/>
            <person name="Freedman E."/>
            <person name="Gellesch M."/>
            <person name="Goldberg J."/>
            <person name="Griggs A."/>
            <person name="Gujja S."/>
            <person name="Heiman D."/>
            <person name="Hepburn T."/>
            <person name="Howarth C."/>
            <person name="Jen D."/>
            <person name="Larson L."/>
            <person name="Lewis B."/>
            <person name="Mehta T."/>
            <person name="Park D."/>
            <person name="Pearson M."/>
            <person name="Roberts A."/>
            <person name="Saif S."/>
            <person name="Shea T."/>
            <person name="Shenoy N."/>
            <person name="Sisk P."/>
            <person name="Stolte C."/>
            <person name="Sykes S."/>
            <person name="Walk T."/>
            <person name="White J."/>
            <person name="Yandava C."/>
            <person name="Liu Y."/>
            <person name="Xu Q."/>
            <person name="Lander E."/>
            <person name="Nusbaum C."/>
            <person name="Galagan J."/>
            <person name="Birren B."/>
        </authorList>
    </citation>
    <scope>NUCLEOTIDE SEQUENCE [LARGE SCALE GENOMIC DNA]</scope>
    <source>
        <strain evidence="2 3">101-4-CHN</strain>
    </source>
</reference>
<organism evidence="2 3">
    <name type="scientific">Limosilactobacillus coleohominis 101-4-CHN</name>
    <dbReference type="NCBI Taxonomy" id="575594"/>
    <lineage>
        <taxon>Bacteria</taxon>
        <taxon>Bacillati</taxon>
        <taxon>Bacillota</taxon>
        <taxon>Bacilli</taxon>
        <taxon>Lactobacillales</taxon>
        <taxon>Lactobacillaceae</taxon>
        <taxon>Limosilactobacillus</taxon>
    </lineage>
</organism>
<gene>
    <name evidence="2" type="ORF">HMPREF0501_00443</name>
</gene>
<keyword evidence="3" id="KW-1185">Reference proteome</keyword>
<evidence type="ECO:0000313" key="2">
    <source>
        <dbReference type="EMBL" id="EEU31038.1"/>
    </source>
</evidence>
<dbReference type="RefSeq" id="WP_006916223.1">
    <property type="nucleotide sequence ID" value="NZ_GG698802.1"/>
</dbReference>
<dbReference type="OrthoDB" id="2194642at2"/>
<dbReference type="Pfam" id="PF05709">
    <property type="entry name" value="Sipho_tail"/>
    <property type="match status" value="1"/>
</dbReference>
<dbReference type="Gene3D" id="2.40.30.200">
    <property type="match status" value="1"/>
</dbReference>
<evidence type="ECO:0000259" key="1">
    <source>
        <dbReference type="Pfam" id="PF05709"/>
    </source>
</evidence>
<evidence type="ECO:0000313" key="3">
    <source>
        <dbReference type="Proteomes" id="UP000003987"/>
    </source>
</evidence>
<protein>
    <submittedName>
        <fullName evidence="2">Putative phage tail component domain protein</fullName>
    </submittedName>
</protein>
<dbReference type="STRING" id="575594.HMPREF0501_00443"/>
<accession>C7XUS7</accession>
<proteinExistence type="predicted"/>